<feature type="chain" id="PRO_5005892063" evidence="1">
    <location>
        <begin position="22"/>
        <end position="156"/>
    </location>
</feature>
<protein>
    <submittedName>
        <fullName evidence="3">SCP domain-containing protein</fullName>
    </submittedName>
</protein>
<name>A0A0N4ZM51_PARTI</name>
<dbReference type="WBParaSite" id="PTRK_0000961100.1">
    <property type="protein sequence ID" value="PTRK_0000961100.1"/>
    <property type="gene ID" value="PTRK_0000961100"/>
</dbReference>
<dbReference type="SUPFAM" id="SSF55797">
    <property type="entry name" value="PR-1-like"/>
    <property type="match status" value="1"/>
</dbReference>
<dbReference type="InterPro" id="IPR035940">
    <property type="entry name" value="CAP_sf"/>
</dbReference>
<organism evidence="2 3">
    <name type="scientific">Parastrongyloides trichosuri</name>
    <name type="common">Possum-specific nematode worm</name>
    <dbReference type="NCBI Taxonomy" id="131310"/>
    <lineage>
        <taxon>Eukaryota</taxon>
        <taxon>Metazoa</taxon>
        <taxon>Ecdysozoa</taxon>
        <taxon>Nematoda</taxon>
        <taxon>Chromadorea</taxon>
        <taxon>Rhabditida</taxon>
        <taxon>Tylenchina</taxon>
        <taxon>Panagrolaimomorpha</taxon>
        <taxon>Strongyloidoidea</taxon>
        <taxon>Strongyloididae</taxon>
        <taxon>Parastrongyloides</taxon>
    </lineage>
</organism>
<sequence length="156" mass="18466">MTLFHLSAVILILYMRHYFMAMVRKNKYFDDNALEHYAQQRAVNIAQSYRGPVHIKRSGYEEGVASITNCLVQRGVKLWCNGKYKYDFVKNKSKNDMIIKTFPQIVWQETNKIEYGITSERNELIIFSRLYKGQRNVLNKMIENVRELRDKCCGIL</sequence>
<dbReference type="Proteomes" id="UP000038045">
    <property type="component" value="Unplaced"/>
</dbReference>
<accession>A0A0N4ZM51</accession>
<evidence type="ECO:0000313" key="2">
    <source>
        <dbReference type="Proteomes" id="UP000038045"/>
    </source>
</evidence>
<reference evidence="3" key="1">
    <citation type="submission" date="2017-02" db="UniProtKB">
        <authorList>
            <consortium name="WormBaseParasite"/>
        </authorList>
    </citation>
    <scope>IDENTIFICATION</scope>
</reference>
<keyword evidence="1" id="KW-0732">Signal</keyword>
<evidence type="ECO:0000256" key="1">
    <source>
        <dbReference type="SAM" id="SignalP"/>
    </source>
</evidence>
<feature type="signal peptide" evidence="1">
    <location>
        <begin position="1"/>
        <end position="21"/>
    </location>
</feature>
<proteinExistence type="predicted"/>
<dbReference type="Gene3D" id="3.40.33.10">
    <property type="entry name" value="CAP"/>
    <property type="match status" value="1"/>
</dbReference>
<dbReference type="AlphaFoldDB" id="A0A0N4ZM51"/>
<evidence type="ECO:0000313" key="3">
    <source>
        <dbReference type="WBParaSite" id="PTRK_0000961100.1"/>
    </source>
</evidence>
<keyword evidence="2" id="KW-1185">Reference proteome</keyword>